<feature type="compositionally biased region" description="Polar residues" evidence="1">
    <location>
        <begin position="11"/>
        <end position="24"/>
    </location>
</feature>
<gene>
    <name evidence="2" type="ORF">EJB05_17623</name>
</gene>
<dbReference type="EMBL" id="RWGY01000009">
    <property type="protein sequence ID" value="TVU35721.1"/>
    <property type="molecule type" value="Genomic_DNA"/>
</dbReference>
<evidence type="ECO:0000256" key="1">
    <source>
        <dbReference type="SAM" id="MobiDB-lite"/>
    </source>
</evidence>
<dbReference type="AlphaFoldDB" id="A0A5J9VJH2"/>
<organism evidence="2 3">
    <name type="scientific">Eragrostis curvula</name>
    <name type="common">weeping love grass</name>
    <dbReference type="NCBI Taxonomy" id="38414"/>
    <lineage>
        <taxon>Eukaryota</taxon>
        <taxon>Viridiplantae</taxon>
        <taxon>Streptophyta</taxon>
        <taxon>Embryophyta</taxon>
        <taxon>Tracheophyta</taxon>
        <taxon>Spermatophyta</taxon>
        <taxon>Magnoliopsida</taxon>
        <taxon>Liliopsida</taxon>
        <taxon>Poales</taxon>
        <taxon>Poaceae</taxon>
        <taxon>PACMAD clade</taxon>
        <taxon>Chloridoideae</taxon>
        <taxon>Eragrostideae</taxon>
        <taxon>Eragrostidinae</taxon>
        <taxon>Eragrostis</taxon>
    </lineage>
</organism>
<evidence type="ECO:0000313" key="2">
    <source>
        <dbReference type="EMBL" id="TVU35721.1"/>
    </source>
</evidence>
<feature type="region of interest" description="Disordered" evidence="1">
    <location>
        <begin position="1"/>
        <end position="109"/>
    </location>
</feature>
<proteinExistence type="predicted"/>
<sequence length="175" mass="19113">MQPWGSPPSLRGSSTAFLSRTSASWKPPRRAAKSRAAQGLRHRGSRRDASPGAAPRRGSAAVEAAAPRRREPRHRRGRGRSSRIGHEEATGRIRRLGSSPRQIHGDQRRRRLSGLFRSKLGNNKTLLLVNHGPNLLSRPAQCLARLKTQTGQASRSQITPSGDDEGLRVCATPEA</sequence>
<name>A0A5J9VJH2_9POAL</name>
<accession>A0A5J9VJH2</accession>
<dbReference type="Proteomes" id="UP000324897">
    <property type="component" value="Unassembled WGS sequence"/>
</dbReference>
<feature type="region of interest" description="Disordered" evidence="1">
    <location>
        <begin position="151"/>
        <end position="175"/>
    </location>
</feature>
<feature type="compositionally biased region" description="Low complexity" evidence="1">
    <location>
        <begin position="53"/>
        <end position="65"/>
    </location>
</feature>
<keyword evidence="3" id="KW-1185">Reference proteome</keyword>
<protein>
    <submittedName>
        <fullName evidence="2">Uncharacterized protein</fullName>
    </submittedName>
</protein>
<dbReference type="Gramene" id="TVU35721">
    <property type="protein sequence ID" value="TVU35721"/>
    <property type="gene ID" value="EJB05_17623"/>
</dbReference>
<feature type="non-terminal residue" evidence="2">
    <location>
        <position position="1"/>
    </location>
</feature>
<reference evidence="2 3" key="1">
    <citation type="journal article" date="2019" name="Sci. Rep.">
        <title>A high-quality genome of Eragrostis curvula grass provides insights into Poaceae evolution and supports new strategies to enhance forage quality.</title>
        <authorList>
            <person name="Carballo J."/>
            <person name="Santos B.A.C.M."/>
            <person name="Zappacosta D."/>
            <person name="Garbus I."/>
            <person name="Selva J.P."/>
            <person name="Gallo C.A."/>
            <person name="Diaz A."/>
            <person name="Albertini E."/>
            <person name="Caccamo M."/>
            <person name="Echenique V."/>
        </authorList>
    </citation>
    <scope>NUCLEOTIDE SEQUENCE [LARGE SCALE GENOMIC DNA]</scope>
    <source>
        <strain evidence="3">cv. Victoria</strain>
        <tissue evidence="2">Leaf</tissue>
    </source>
</reference>
<feature type="compositionally biased region" description="Polar residues" evidence="1">
    <location>
        <begin position="151"/>
        <end position="160"/>
    </location>
</feature>
<feature type="compositionally biased region" description="Basic residues" evidence="1">
    <location>
        <begin position="70"/>
        <end position="83"/>
    </location>
</feature>
<evidence type="ECO:0000313" key="3">
    <source>
        <dbReference type="Proteomes" id="UP000324897"/>
    </source>
</evidence>
<comment type="caution">
    <text evidence="2">The sequence shown here is derived from an EMBL/GenBank/DDBJ whole genome shotgun (WGS) entry which is preliminary data.</text>
</comment>